<dbReference type="Proteomes" id="UP001230289">
    <property type="component" value="Unassembled WGS sequence"/>
</dbReference>
<sequence length="466" mass="50488">MDHAVIYCRISADPEGRELGVARQEEDCRALAARMGLNVTQVFVENDVSASTISTKPRPLYSRMLAEVPRGATIIAYSNSRLTRRPMELEDLLRLNQERGVNIATVVSGQDDLATADGRMIARIKGNVDAAEAERVAERVRRAKAQAVAEGRYRGGRRPFGYEADGVTIRGAEAELIRQGVRDVLAGRSMRAIAADWEGSGTLGRTATNQASTRVRRILLRPRNAGLMEAHGEIVGAATWPAIITPDEHHAVVAILTNPARRTTPGPGRRHLLSGIATCAICNDGTTVNTTSSRGRPSYTCARSKHVIRATELIDAATVGVVHELLSDPRLIDALRPVEHSEDSQGDRDRSDALRARLRAVEADYAEGLVTGRQLRDATQRIEAELQQIMQREASRLSGSALGELVSSPDPVAVFDAAPLDKRQAIIALLMDVSIGAGGRGRPKGWTKGDPYADLTGVTITRRSLR</sequence>
<feature type="domain" description="Resolvase/invertase-type recombinase catalytic" evidence="1">
    <location>
        <begin position="3"/>
        <end position="151"/>
    </location>
</feature>
<dbReference type="PANTHER" id="PTHR30461">
    <property type="entry name" value="DNA-INVERTASE FROM LAMBDOID PROPHAGE"/>
    <property type="match status" value="1"/>
</dbReference>
<dbReference type="Pfam" id="PF00239">
    <property type="entry name" value="Resolvase"/>
    <property type="match status" value="1"/>
</dbReference>
<gene>
    <name evidence="3" type="ORF">RBR11_05050</name>
</gene>
<evidence type="ECO:0000313" key="3">
    <source>
        <dbReference type="EMBL" id="MDQ4213275.1"/>
    </source>
</evidence>
<name>A0ABU0XHU8_9MICO</name>
<dbReference type="InterPro" id="IPR050639">
    <property type="entry name" value="SSR_resolvase"/>
</dbReference>
<protein>
    <submittedName>
        <fullName evidence="3">Recombinase family protein</fullName>
    </submittedName>
</protein>
<dbReference type="InterPro" id="IPR006119">
    <property type="entry name" value="Resolv_N"/>
</dbReference>
<dbReference type="InterPro" id="IPR038109">
    <property type="entry name" value="DNA_bind_recomb_sf"/>
</dbReference>
<dbReference type="RefSeq" id="WP_308488208.1">
    <property type="nucleotide sequence ID" value="NZ_JAVFCB010000002.1"/>
</dbReference>
<comment type="caution">
    <text evidence="3">The sequence shown here is derived from an EMBL/GenBank/DDBJ whole genome shotgun (WGS) entry which is preliminary data.</text>
</comment>
<organism evidence="3 4">
    <name type="scientific">Microbacterium capsulatum</name>
    <dbReference type="NCBI Taxonomy" id="3041921"/>
    <lineage>
        <taxon>Bacteria</taxon>
        <taxon>Bacillati</taxon>
        <taxon>Actinomycetota</taxon>
        <taxon>Actinomycetes</taxon>
        <taxon>Micrococcales</taxon>
        <taxon>Microbacteriaceae</taxon>
        <taxon>Microbacterium</taxon>
    </lineage>
</organism>
<dbReference type="SUPFAM" id="SSF53041">
    <property type="entry name" value="Resolvase-like"/>
    <property type="match status" value="1"/>
</dbReference>
<evidence type="ECO:0000259" key="2">
    <source>
        <dbReference type="PROSITE" id="PS51737"/>
    </source>
</evidence>
<dbReference type="Pfam" id="PF07508">
    <property type="entry name" value="Recombinase"/>
    <property type="match status" value="1"/>
</dbReference>
<proteinExistence type="predicted"/>
<reference evidence="3 4" key="1">
    <citation type="submission" date="2023-08" db="EMBL/GenBank/DDBJ databases">
        <title>Microbacterium sp. nov., isolated from a waste landfill.</title>
        <authorList>
            <person name="Wen W."/>
        </authorList>
    </citation>
    <scope>NUCLEOTIDE SEQUENCE [LARGE SCALE GENOMIC DNA]</scope>
    <source>
        <strain evidence="3 4">ASV81</strain>
    </source>
</reference>
<dbReference type="InterPro" id="IPR011109">
    <property type="entry name" value="DNA_bind_recombinase_dom"/>
</dbReference>
<dbReference type="Gene3D" id="3.40.50.1390">
    <property type="entry name" value="Resolvase, N-terminal catalytic domain"/>
    <property type="match status" value="1"/>
</dbReference>
<evidence type="ECO:0000313" key="4">
    <source>
        <dbReference type="Proteomes" id="UP001230289"/>
    </source>
</evidence>
<dbReference type="SMART" id="SM00857">
    <property type="entry name" value="Resolvase"/>
    <property type="match status" value="1"/>
</dbReference>
<dbReference type="InterPro" id="IPR036162">
    <property type="entry name" value="Resolvase-like_N_sf"/>
</dbReference>
<evidence type="ECO:0000259" key="1">
    <source>
        <dbReference type="PROSITE" id="PS51736"/>
    </source>
</evidence>
<dbReference type="EMBL" id="JAVFCB010000002">
    <property type="protein sequence ID" value="MDQ4213275.1"/>
    <property type="molecule type" value="Genomic_DNA"/>
</dbReference>
<dbReference type="PROSITE" id="PS51736">
    <property type="entry name" value="RECOMBINASES_3"/>
    <property type="match status" value="1"/>
</dbReference>
<keyword evidence="4" id="KW-1185">Reference proteome</keyword>
<feature type="domain" description="Recombinase" evidence="2">
    <location>
        <begin position="159"/>
        <end position="262"/>
    </location>
</feature>
<dbReference type="PROSITE" id="PS51737">
    <property type="entry name" value="RECOMBINASE_DNA_BIND"/>
    <property type="match status" value="1"/>
</dbReference>
<dbReference type="PANTHER" id="PTHR30461:SF23">
    <property type="entry name" value="DNA RECOMBINASE-RELATED"/>
    <property type="match status" value="1"/>
</dbReference>
<dbReference type="Gene3D" id="3.90.1750.20">
    <property type="entry name" value="Putative Large Serine Recombinase, Chain B, Domain 2"/>
    <property type="match status" value="1"/>
</dbReference>
<accession>A0ABU0XHU8</accession>
<dbReference type="CDD" id="cd00338">
    <property type="entry name" value="Ser_Recombinase"/>
    <property type="match status" value="1"/>
</dbReference>